<sequence length="660" mass="72759">MMLHPAEPQLGYRPEIDGLRAVAVIGVVLYHFDLPGLPGGFTGVDVFFVLSGYLIGAILWREYRERGRVHLGRFYVRRFRRLAPAWTVMALSVFVAGWFILLPHDFRELGKSLIASTLFVANIHFWRGSGYFDSVAEEKPLLHMWSLSLEEQFYVVLPLLLLLCARRPRLALWLLAGGALVSLALALGYTRQNQTAAFFLFPFRAWELLAGVLLAILAARCPGPRQGVTASAAGLALVILGMTLIHPEDGFPGPLALLPVVGTLLLIWNGRAQNPINRALAWGPVRWIGLISYSLYLWHWPVRSLSDFVIGTEKGISTNAALILLSVALAWLSWRFVEQPARDTERLSARPLMIGVVVSSSILLALGAWPFLRAGLPGRWSDDVLMHADAAEDFIQDWSRCRIPAEGAFAGVEICPIGPEGAPKLLVWGDSHMRAMKEGLDLLAHESGTPALLIWHAGCPPMFGIEKRETAATRAEDENCARANRQIEATLREQPFADVLLIGRWSYYAEGAGVGVDAHNRIEVTPSWPAAVEHTIGVLTAMGSRVHVMRQVPEIPDYGSLPVARALARGEEVPQARLEVSLQQAAARDAAGFAPFTAAARDGQIDLIDPWPLTCDDDRCGVMHDGRTIYYDNNHMTNQGAMRLRHIWAPVFGQNADGDK</sequence>
<dbReference type="InterPro" id="IPR043968">
    <property type="entry name" value="SGNH"/>
</dbReference>
<keyword evidence="1" id="KW-1133">Transmembrane helix</keyword>
<dbReference type="Proteomes" id="UP000598196">
    <property type="component" value="Unassembled WGS sequence"/>
</dbReference>
<evidence type="ECO:0000313" key="5">
    <source>
        <dbReference type="Proteomes" id="UP000598196"/>
    </source>
</evidence>
<dbReference type="InterPro" id="IPR050879">
    <property type="entry name" value="Acyltransferase_3"/>
</dbReference>
<evidence type="ECO:0000256" key="1">
    <source>
        <dbReference type="SAM" id="Phobius"/>
    </source>
</evidence>
<evidence type="ECO:0000259" key="3">
    <source>
        <dbReference type="Pfam" id="PF19040"/>
    </source>
</evidence>
<accession>A0A918DCQ3</accession>
<keyword evidence="1" id="KW-0812">Transmembrane</keyword>
<name>A0A918DCQ3_9RHOB</name>
<dbReference type="PANTHER" id="PTHR23028:SF53">
    <property type="entry name" value="ACYL_TRANSF_3 DOMAIN-CONTAINING PROTEIN"/>
    <property type="match status" value="1"/>
</dbReference>
<keyword evidence="1" id="KW-0472">Membrane</keyword>
<protein>
    <submittedName>
        <fullName evidence="4">O-antigen acetylase</fullName>
    </submittedName>
</protein>
<dbReference type="RefSeq" id="WP_229704383.1">
    <property type="nucleotide sequence ID" value="NZ_BMLP01000003.1"/>
</dbReference>
<dbReference type="InterPro" id="IPR002656">
    <property type="entry name" value="Acyl_transf_3_dom"/>
</dbReference>
<dbReference type="EMBL" id="BMLP01000003">
    <property type="protein sequence ID" value="GGO32896.1"/>
    <property type="molecule type" value="Genomic_DNA"/>
</dbReference>
<feature type="transmembrane region" description="Helical" evidence="1">
    <location>
        <begin position="320"/>
        <end position="337"/>
    </location>
</feature>
<evidence type="ECO:0000313" key="4">
    <source>
        <dbReference type="EMBL" id="GGO32896.1"/>
    </source>
</evidence>
<evidence type="ECO:0000259" key="2">
    <source>
        <dbReference type="Pfam" id="PF01757"/>
    </source>
</evidence>
<organism evidence="4 5">
    <name type="scientific">Gemmobacter aquaticus</name>
    <dbReference type="NCBI Taxonomy" id="490185"/>
    <lineage>
        <taxon>Bacteria</taxon>
        <taxon>Pseudomonadati</taxon>
        <taxon>Pseudomonadota</taxon>
        <taxon>Alphaproteobacteria</taxon>
        <taxon>Rhodobacterales</taxon>
        <taxon>Paracoccaceae</taxon>
        <taxon>Gemmobacter</taxon>
    </lineage>
</organism>
<comment type="caution">
    <text evidence="4">The sequence shown here is derived from an EMBL/GenBank/DDBJ whole genome shotgun (WGS) entry which is preliminary data.</text>
</comment>
<dbReference type="Pfam" id="PF19040">
    <property type="entry name" value="SGNH"/>
    <property type="match status" value="1"/>
</dbReference>
<feature type="transmembrane region" description="Helical" evidence="1">
    <location>
        <begin position="196"/>
        <end position="216"/>
    </location>
</feature>
<feature type="transmembrane region" description="Helical" evidence="1">
    <location>
        <begin position="228"/>
        <end position="245"/>
    </location>
</feature>
<feature type="domain" description="Acyltransferase 3" evidence="2">
    <location>
        <begin position="14"/>
        <end position="334"/>
    </location>
</feature>
<feature type="transmembrane region" description="Helical" evidence="1">
    <location>
        <begin position="280"/>
        <end position="300"/>
    </location>
</feature>
<dbReference type="PANTHER" id="PTHR23028">
    <property type="entry name" value="ACETYLTRANSFERASE"/>
    <property type="match status" value="1"/>
</dbReference>
<feature type="transmembrane region" description="Helical" evidence="1">
    <location>
        <begin position="349"/>
        <end position="372"/>
    </location>
</feature>
<dbReference type="Pfam" id="PF01757">
    <property type="entry name" value="Acyl_transf_3"/>
    <property type="match status" value="1"/>
</dbReference>
<proteinExistence type="predicted"/>
<dbReference type="GO" id="GO:0016747">
    <property type="term" value="F:acyltransferase activity, transferring groups other than amino-acyl groups"/>
    <property type="evidence" value="ECO:0007669"/>
    <property type="project" value="InterPro"/>
</dbReference>
<feature type="domain" description="SGNH" evidence="3">
    <location>
        <begin position="400"/>
        <end position="650"/>
    </location>
</feature>
<dbReference type="GO" id="GO:0016020">
    <property type="term" value="C:membrane"/>
    <property type="evidence" value="ECO:0007669"/>
    <property type="project" value="TreeGrafter"/>
</dbReference>
<feature type="transmembrane region" description="Helical" evidence="1">
    <location>
        <begin position="142"/>
        <end position="163"/>
    </location>
</feature>
<feature type="transmembrane region" description="Helical" evidence="1">
    <location>
        <begin position="81"/>
        <end position="101"/>
    </location>
</feature>
<keyword evidence="5" id="KW-1185">Reference proteome</keyword>
<feature type="transmembrane region" description="Helical" evidence="1">
    <location>
        <begin position="170"/>
        <end position="190"/>
    </location>
</feature>
<dbReference type="AlphaFoldDB" id="A0A918DCQ3"/>
<feature type="transmembrane region" description="Helical" evidence="1">
    <location>
        <begin position="251"/>
        <end position="268"/>
    </location>
</feature>
<feature type="transmembrane region" description="Helical" evidence="1">
    <location>
        <begin position="39"/>
        <end position="60"/>
    </location>
</feature>
<reference evidence="4 5" key="1">
    <citation type="journal article" date="2014" name="Int. J. Syst. Evol. Microbiol.">
        <title>Complete genome sequence of Corynebacterium casei LMG S-19264T (=DSM 44701T), isolated from a smear-ripened cheese.</title>
        <authorList>
            <consortium name="US DOE Joint Genome Institute (JGI-PGF)"/>
            <person name="Walter F."/>
            <person name="Albersmeier A."/>
            <person name="Kalinowski J."/>
            <person name="Ruckert C."/>
        </authorList>
    </citation>
    <scope>NUCLEOTIDE SEQUENCE [LARGE SCALE GENOMIC DNA]</scope>
    <source>
        <strain evidence="4 5">CGMCC 1.7029</strain>
    </source>
</reference>
<dbReference type="GO" id="GO:0009103">
    <property type="term" value="P:lipopolysaccharide biosynthetic process"/>
    <property type="evidence" value="ECO:0007669"/>
    <property type="project" value="TreeGrafter"/>
</dbReference>
<gene>
    <name evidence="4" type="ORF">GCM10010991_21300</name>
</gene>